<keyword evidence="5" id="KW-0418">Kinase</keyword>
<evidence type="ECO:0000256" key="1">
    <source>
        <dbReference type="ARBA" id="ARBA00008941"/>
    </source>
</evidence>
<keyword evidence="4" id="KW-0547">Nucleotide-binding</keyword>
<comment type="similarity">
    <text evidence="1">Belongs to the PI3/PI4-kinase family. Type II PI4K subfamily.</text>
</comment>
<dbReference type="AlphaFoldDB" id="A0A2G2W654"/>
<evidence type="ECO:0000313" key="9">
    <source>
        <dbReference type="Proteomes" id="UP000224567"/>
    </source>
</evidence>
<keyword evidence="6" id="KW-0067">ATP-binding</keyword>
<dbReference type="PANTHER" id="PTHR45800:SF24">
    <property type="entry name" value="PHOSPHATIDYLINOSITOL 4-KINASE GAMMA 4"/>
    <property type="match status" value="1"/>
</dbReference>
<reference evidence="9" key="2">
    <citation type="journal article" date="2017" name="J. Anim. Genet.">
        <title>Multiple reference genome sequences of hot pepper reveal the massive evolution of plant disease resistance genes by retroduplication.</title>
        <authorList>
            <person name="Kim S."/>
            <person name="Park J."/>
            <person name="Yeom S.-I."/>
            <person name="Kim Y.-M."/>
            <person name="Seo E."/>
            <person name="Kim K.-T."/>
            <person name="Kim M.-S."/>
            <person name="Lee J.M."/>
            <person name="Cheong K."/>
            <person name="Shin H.-S."/>
            <person name="Kim S.-B."/>
            <person name="Han K."/>
            <person name="Lee J."/>
            <person name="Park M."/>
            <person name="Lee H.-A."/>
            <person name="Lee H.-Y."/>
            <person name="Lee Y."/>
            <person name="Oh S."/>
            <person name="Lee J.H."/>
            <person name="Choi E."/>
            <person name="Choi E."/>
            <person name="Lee S.E."/>
            <person name="Jeon J."/>
            <person name="Kim H."/>
            <person name="Choi G."/>
            <person name="Song H."/>
            <person name="Lee J."/>
            <person name="Lee S.-C."/>
            <person name="Kwon J.-K."/>
            <person name="Lee H.-Y."/>
            <person name="Koo N."/>
            <person name="Hong Y."/>
            <person name="Kim R.W."/>
            <person name="Kang W.-H."/>
            <person name="Huh J.H."/>
            <person name="Kang B.-C."/>
            <person name="Yang T.-J."/>
            <person name="Lee Y.-H."/>
            <person name="Bennetzen J.L."/>
            <person name="Choi D."/>
        </authorList>
    </citation>
    <scope>NUCLEOTIDE SEQUENCE [LARGE SCALE GENOMIC DNA]</scope>
    <source>
        <strain evidence="9">cv. PBC81</strain>
    </source>
</reference>
<organism evidence="8 9">
    <name type="scientific">Capsicum baccatum</name>
    <name type="common">Peruvian pepper</name>
    <dbReference type="NCBI Taxonomy" id="33114"/>
    <lineage>
        <taxon>Eukaryota</taxon>
        <taxon>Viridiplantae</taxon>
        <taxon>Streptophyta</taxon>
        <taxon>Embryophyta</taxon>
        <taxon>Tracheophyta</taxon>
        <taxon>Spermatophyta</taxon>
        <taxon>Magnoliopsida</taxon>
        <taxon>eudicotyledons</taxon>
        <taxon>Gunneridae</taxon>
        <taxon>Pentapetalae</taxon>
        <taxon>asterids</taxon>
        <taxon>lamiids</taxon>
        <taxon>Solanales</taxon>
        <taxon>Solanaceae</taxon>
        <taxon>Solanoideae</taxon>
        <taxon>Capsiceae</taxon>
        <taxon>Capsicum</taxon>
    </lineage>
</organism>
<keyword evidence="9" id="KW-1185">Reference proteome</keyword>
<dbReference type="Proteomes" id="UP000224567">
    <property type="component" value="Unassembled WGS sequence"/>
</dbReference>
<reference evidence="8 9" key="1">
    <citation type="journal article" date="2017" name="Genome Biol.">
        <title>New reference genome sequences of hot pepper reveal the massive evolution of plant disease-resistance genes by retroduplication.</title>
        <authorList>
            <person name="Kim S."/>
            <person name="Park J."/>
            <person name="Yeom S.I."/>
            <person name="Kim Y.M."/>
            <person name="Seo E."/>
            <person name="Kim K.T."/>
            <person name="Kim M.S."/>
            <person name="Lee J.M."/>
            <person name="Cheong K."/>
            <person name="Shin H.S."/>
            <person name="Kim S.B."/>
            <person name="Han K."/>
            <person name="Lee J."/>
            <person name="Park M."/>
            <person name="Lee H.A."/>
            <person name="Lee H.Y."/>
            <person name="Lee Y."/>
            <person name="Oh S."/>
            <person name="Lee J.H."/>
            <person name="Choi E."/>
            <person name="Choi E."/>
            <person name="Lee S.E."/>
            <person name="Jeon J."/>
            <person name="Kim H."/>
            <person name="Choi G."/>
            <person name="Song H."/>
            <person name="Lee J."/>
            <person name="Lee S.C."/>
            <person name="Kwon J.K."/>
            <person name="Lee H.Y."/>
            <person name="Koo N."/>
            <person name="Hong Y."/>
            <person name="Kim R.W."/>
            <person name="Kang W.H."/>
            <person name="Huh J.H."/>
            <person name="Kang B.C."/>
            <person name="Yang T.J."/>
            <person name="Lee Y.H."/>
            <person name="Bennetzen J.L."/>
            <person name="Choi D."/>
        </authorList>
    </citation>
    <scope>NUCLEOTIDE SEQUENCE [LARGE SCALE GENOMIC DNA]</scope>
    <source>
        <strain evidence="9">cv. PBC81</strain>
    </source>
</reference>
<evidence type="ECO:0000256" key="5">
    <source>
        <dbReference type="ARBA" id="ARBA00022777"/>
    </source>
</evidence>
<dbReference type="InterPro" id="IPR000403">
    <property type="entry name" value="PI3/4_kinase_cat_dom"/>
</dbReference>
<dbReference type="GO" id="GO:0004430">
    <property type="term" value="F:1-phosphatidylinositol 4-kinase activity"/>
    <property type="evidence" value="ECO:0007669"/>
    <property type="project" value="UniProtKB-EC"/>
</dbReference>
<evidence type="ECO:0000313" key="8">
    <source>
        <dbReference type="EMBL" id="PHT40707.1"/>
    </source>
</evidence>
<accession>A0A2G2W654</accession>
<comment type="caution">
    <text evidence="8">The sequence shown here is derived from an EMBL/GenBank/DDBJ whole genome shotgun (WGS) entry which is preliminary data.</text>
</comment>
<evidence type="ECO:0000259" key="7">
    <source>
        <dbReference type="Pfam" id="PF00454"/>
    </source>
</evidence>
<dbReference type="Pfam" id="PF00454">
    <property type="entry name" value="PI3_PI4_kinase"/>
    <property type="match status" value="1"/>
</dbReference>
<dbReference type="OrthoDB" id="1695198at2759"/>
<evidence type="ECO:0000256" key="2">
    <source>
        <dbReference type="ARBA" id="ARBA00012169"/>
    </source>
</evidence>
<dbReference type="PANTHER" id="PTHR45800">
    <property type="entry name" value="PHOSPHATIDYLINOSITOL 4-KINASE GAMMA"/>
    <property type="match status" value="1"/>
</dbReference>
<dbReference type="EMBL" id="MLFT02000008">
    <property type="protein sequence ID" value="PHT40707.1"/>
    <property type="molecule type" value="Genomic_DNA"/>
</dbReference>
<keyword evidence="3" id="KW-0808">Transferase</keyword>
<name>A0A2G2W654_CAPBA</name>
<sequence length="107" mass="12128">MLNDGAIEYEHGTPATEAQVGPFAFPVQKVHKIIVLDMRMANADRHTGNILMSRGEDEQIFLIQIDQGLKQIAICNDRLKMREFNFASVTLRSDQFCLKTMVMQQSA</sequence>
<dbReference type="STRING" id="33114.A0A2G2W654"/>
<protein>
    <recommendedName>
        <fullName evidence="2">1-phosphatidylinositol 4-kinase</fullName>
        <ecNumber evidence="2">2.7.1.67</ecNumber>
    </recommendedName>
</protein>
<dbReference type="EC" id="2.7.1.67" evidence="2"/>
<gene>
    <name evidence="8" type="ORF">CQW23_19561</name>
</gene>
<proteinExistence type="inferred from homology"/>
<dbReference type="GO" id="GO:0005524">
    <property type="term" value="F:ATP binding"/>
    <property type="evidence" value="ECO:0007669"/>
    <property type="project" value="UniProtKB-KW"/>
</dbReference>
<evidence type="ECO:0000256" key="6">
    <source>
        <dbReference type="ARBA" id="ARBA00022840"/>
    </source>
</evidence>
<dbReference type="InterPro" id="IPR044571">
    <property type="entry name" value="P4KG1-8"/>
</dbReference>
<evidence type="ECO:0000256" key="3">
    <source>
        <dbReference type="ARBA" id="ARBA00022679"/>
    </source>
</evidence>
<evidence type="ECO:0000256" key="4">
    <source>
        <dbReference type="ARBA" id="ARBA00022741"/>
    </source>
</evidence>
<feature type="domain" description="PI3K/PI4K catalytic" evidence="7">
    <location>
        <begin position="24"/>
        <end position="68"/>
    </location>
</feature>